<evidence type="ECO:0000256" key="4">
    <source>
        <dbReference type="ARBA" id="ARBA00022989"/>
    </source>
</evidence>
<dbReference type="OrthoDB" id="529367at2759"/>
<protein>
    <submittedName>
        <fullName evidence="8">Hemolysin-III channel protein-like protein Izh2</fullName>
    </submittedName>
</protein>
<feature type="transmembrane region" description="Helical" evidence="7">
    <location>
        <begin position="61"/>
        <end position="82"/>
    </location>
</feature>
<dbReference type="AlphaFoldDB" id="A0A074XQE4"/>
<evidence type="ECO:0000256" key="2">
    <source>
        <dbReference type="ARBA" id="ARBA00007018"/>
    </source>
</evidence>
<keyword evidence="6" id="KW-0479">Metal-binding</keyword>
<gene>
    <name evidence="8" type="ORF">M438DRAFT_320150</name>
</gene>
<keyword evidence="6" id="KW-0862">Zinc</keyword>
<dbReference type="Pfam" id="PF03006">
    <property type="entry name" value="HlyIII"/>
    <property type="match status" value="1"/>
</dbReference>
<keyword evidence="4 7" id="KW-1133">Transmembrane helix</keyword>
<feature type="transmembrane region" description="Helical" evidence="7">
    <location>
        <begin position="223"/>
        <end position="243"/>
    </location>
</feature>
<keyword evidence="3 7" id="KW-0812">Transmembrane</keyword>
<dbReference type="HOGENOM" id="CLU_023075_2_0_1"/>
<evidence type="ECO:0000256" key="5">
    <source>
        <dbReference type="ARBA" id="ARBA00023136"/>
    </source>
</evidence>
<dbReference type="PANTHER" id="PTHR20855:SF52">
    <property type="entry name" value="ADIPONECTIN RECEPTOR PROTEIN"/>
    <property type="match status" value="1"/>
</dbReference>
<sequence>MTEKQQRRDLDGRTTLTWSQLPEIWRRRDNIHLLRGYRPLNESYTQCLASLFHIHNETVNIWTHLLGIPLFLLSGFHLWMIVSTQYSSSSNHDIVVFGCFFAGVTICLSLSTAFHTFSAHSKDAHDHFLLLDFMGILALIAGSWIPGIYYGFYCHSTASQIYWSMICTTTTICAMVIAIPYCRTSAWKPFRTSMFITLGLSGIIPMTYAAYTFGIAQANLQMGWKYIVLEGIFYLCGAVIYACRIPERWYPGKFDIVGASHQWFHVFVLMGAGAHLMGIVQAFRYNHHPFTRMCEHFWA</sequence>
<evidence type="ECO:0000256" key="3">
    <source>
        <dbReference type="ARBA" id="ARBA00022692"/>
    </source>
</evidence>
<keyword evidence="5 7" id="KW-0472">Membrane</keyword>
<feature type="transmembrane region" description="Helical" evidence="7">
    <location>
        <begin position="263"/>
        <end position="283"/>
    </location>
</feature>
<name>A0A074XQE4_AURPU</name>
<comment type="similarity">
    <text evidence="2">Belongs to the ADIPOR family.</text>
</comment>
<keyword evidence="9" id="KW-1185">Reference proteome</keyword>
<evidence type="ECO:0000256" key="7">
    <source>
        <dbReference type="SAM" id="Phobius"/>
    </source>
</evidence>
<comment type="subcellular location">
    <subcellularLocation>
        <location evidence="1">Membrane</location>
        <topology evidence="1">Multi-pass membrane protein</topology>
    </subcellularLocation>
</comment>
<feature type="transmembrane region" description="Helical" evidence="7">
    <location>
        <begin position="161"/>
        <end position="182"/>
    </location>
</feature>
<feature type="binding site" evidence="6">
    <location>
        <position position="115"/>
    </location>
    <ligand>
        <name>Zn(2+)</name>
        <dbReference type="ChEBI" id="CHEBI:29105"/>
    </ligand>
</feature>
<dbReference type="RefSeq" id="XP_029760344.1">
    <property type="nucleotide sequence ID" value="XM_029902866.1"/>
</dbReference>
<feature type="transmembrane region" description="Helical" evidence="7">
    <location>
        <begin position="194"/>
        <end position="211"/>
    </location>
</feature>
<evidence type="ECO:0000313" key="9">
    <source>
        <dbReference type="Proteomes" id="UP000030706"/>
    </source>
</evidence>
<dbReference type="GO" id="GO:0046872">
    <property type="term" value="F:metal ion binding"/>
    <property type="evidence" value="ECO:0007669"/>
    <property type="project" value="UniProtKB-KW"/>
</dbReference>
<dbReference type="GeneID" id="40745172"/>
<dbReference type="Proteomes" id="UP000030706">
    <property type="component" value="Unassembled WGS sequence"/>
</dbReference>
<dbReference type="GO" id="GO:0016020">
    <property type="term" value="C:membrane"/>
    <property type="evidence" value="ECO:0007669"/>
    <property type="project" value="UniProtKB-SubCell"/>
</dbReference>
<dbReference type="STRING" id="1043002.A0A074XQE4"/>
<dbReference type="PANTHER" id="PTHR20855">
    <property type="entry name" value="ADIPOR/PROGESTIN RECEPTOR-RELATED"/>
    <property type="match status" value="1"/>
</dbReference>
<dbReference type="EMBL" id="KL584983">
    <property type="protein sequence ID" value="KEQ84157.1"/>
    <property type="molecule type" value="Genomic_DNA"/>
</dbReference>
<accession>A0A074XQE4</accession>
<evidence type="ECO:0000256" key="6">
    <source>
        <dbReference type="PIRSR" id="PIRSR604254-1"/>
    </source>
</evidence>
<dbReference type="InterPro" id="IPR004254">
    <property type="entry name" value="AdipoR/HlyIII-related"/>
</dbReference>
<evidence type="ECO:0000313" key="8">
    <source>
        <dbReference type="EMBL" id="KEQ84157.1"/>
    </source>
</evidence>
<feature type="binding site" evidence="6">
    <location>
        <position position="261"/>
    </location>
    <ligand>
        <name>Zn(2+)</name>
        <dbReference type="ChEBI" id="CHEBI:29105"/>
    </ligand>
</feature>
<reference evidence="8 9" key="1">
    <citation type="journal article" date="2014" name="BMC Genomics">
        <title>Genome sequencing of four Aureobasidium pullulans varieties: biotechnological potential, stress tolerance, and description of new species.</title>
        <authorList>
            <person name="Gostin Ar C."/>
            <person name="Ohm R.A."/>
            <person name="Kogej T."/>
            <person name="Sonjak S."/>
            <person name="Turk M."/>
            <person name="Zajc J."/>
            <person name="Zalar P."/>
            <person name="Grube M."/>
            <person name="Sun H."/>
            <person name="Han J."/>
            <person name="Sharma A."/>
            <person name="Chiniquy J."/>
            <person name="Ngan C.Y."/>
            <person name="Lipzen A."/>
            <person name="Barry K."/>
            <person name="Grigoriev I.V."/>
            <person name="Gunde-Cimerman N."/>
        </authorList>
    </citation>
    <scope>NUCLEOTIDE SEQUENCE [LARGE SCALE GENOMIC DNA]</scope>
    <source>
        <strain evidence="8 9">EXF-150</strain>
    </source>
</reference>
<dbReference type="GO" id="GO:0038023">
    <property type="term" value="F:signaling receptor activity"/>
    <property type="evidence" value="ECO:0007669"/>
    <property type="project" value="TreeGrafter"/>
</dbReference>
<organism evidence="8 9">
    <name type="scientific">Aureobasidium pullulans EXF-150</name>
    <dbReference type="NCBI Taxonomy" id="1043002"/>
    <lineage>
        <taxon>Eukaryota</taxon>
        <taxon>Fungi</taxon>
        <taxon>Dikarya</taxon>
        <taxon>Ascomycota</taxon>
        <taxon>Pezizomycotina</taxon>
        <taxon>Dothideomycetes</taxon>
        <taxon>Dothideomycetidae</taxon>
        <taxon>Dothideales</taxon>
        <taxon>Saccotheciaceae</taxon>
        <taxon>Aureobasidium</taxon>
    </lineage>
</organism>
<feature type="transmembrane region" description="Helical" evidence="7">
    <location>
        <begin position="129"/>
        <end position="149"/>
    </location>
</feature>
<proteinExistence type="inferred from homology"/>
<dbReference type="GO" id="GO:0006882">
    <property type="term" value="P:intracellular zinc ion homeostasis"/>
    <property type="evidence" value="ECO:0007669"/>
    <property type="project" value="TreeGrafter"/>
</dbReference>
<evidence type="ECO:0000256" key="1">
    <source>
        <dbReference type="ARBA" id="ARBA00004141"/>
    </source>
</evidence>
<feature type="transmembrane region" description="Helical" evidence="7">
    <location>
        <begin position="94"/>
        <end position="117"/>
    </location>
</feature>
<feature type="binding site" evidence="6">
    <location>
        <position position="265"/>
    </location>
    <ligand>
        <name>Zn(2+)</name>
        <dbReference type="ChEBI" id="CHEBI:29105"/>
    </ligand>
</feature>